<reference evidence="2 3" key="1">
    <citation type="submission" date="2010-12" db="EMBL/GenBank/DDBJ databases">
        <title>The Genome Sequence of Coprobacillus sp. strain 29_1.</title>
        <authorList>
            <consortium name="The Broad Institute Genome Sequencing Platform"/>
            <person name="Earl A."/>
            <person name="Ward D."/>
            <person name="Feldgarden M."/>
            <person name="Gevers D."/>
            <person name="Daigneault M."/>
            <person name="Sibley C.D."/>
            <person name="White A."/>
            <person name="Strauss J."/>
            <person name="Allen-Vercoe E."/>
            <person name="Young S.K."/>
            <person name="Zeng Q."/>
            <person name="Gargeya S."/>
            <person name="Fitzgerald M."/>
            <person name="Haas B."/>
            <person name="Abouelleil A."/>
            <person name="Alvarado L."/>
            <person name="Arachchi H.M."/>
            <person name="Berlin A."/>
            <person name="Brown A."/>
            <person name="Chapman S.B."/>
            <person name="Chen Z."/>
            <person name="Dunbar C."/>
            <person name="Freedman E."/>
            <person name="Gearin G."/>
            <person name="Gellesch M."/>
            <person name="Goldberg J."/>
            <person name="Griggs A."/>
            <person name="Gujja S."/>
            <person name="Heilman E."/>
            <person name="Heiman D."/>
            <person name="Howarth C."/>
            <person name="Larson L."/>
            <person name="Lui A."/>
            <person name="MacDonald P.J.P."/>
            <person name="Mehta T."/>
            <person name="Montmayeur A."/>
            <person name="Murphy C."/>
            <person name="Neiman D."/>
            <person name="Pearson M."/>
            <person name="Priest M."/>
            <person name="Roberts A."/>
            <person name="Saif S."/>
            <person name="Shea T."/>
            <person name="Shenoy N."/>
            <person name="Sisk P."/>
            <person name="Stolte C."/>
            <person name="Sykes S."/>
            <person name="White J."/>
            <person name="Yandava C."/>
            <person name="Nusbaum C."/>
            <person name="Birren B."/>
        </authorList>
    </citation>
    <scope>NUCLEOTIDE SEQUENCE [LARGE SCALE GENOMIC DNA]</scope>
    <source>
        <strain evidence="2 3">29_1</strain>
    </source>
</reference>
<dbReference type="eggNOG" id="COG0770">
    <property type="taxonomic scope" value="Bacteria"/>
</dbReference>
<evidence type="ECO:0000259" key="1">
    <source>
        <dbReference type="Pfam" id="PF00882"/>
    </source>
</evidence>
<dbReference type="Pfam" id="PF00882">
    <property type="entry name" value="Zn_dep_PLPC"/>
    <property type="match status" value="1"/>
</dbReference>
<evidence type="ECO:0000313" key="3">
    <source>
        <dbReference type="Proteomes" id="UP000003157"/>
    </source>
</evidence>
<dbReference type="STRING" id="100884.GCA_000269565_02200"/>
<comment type="caution">
    <text evidence="2">The sequence shown here is derived from an EMBL/GenBank/DDBJ whole genome shotgun (WGS) entry which is preliminary data.</text>
</comment>
<gene>
    <name evidence="2" type="ORF">HMPREF9488_02097</name>
</gene>
<evidence type="ECO:0000313" key="2">
    <source>
        <dbReference type="EMBL" id="EFW04691.1"/>
    </source>
</evidence>
<sequence length="261" mass="30456">MPAGYAHFDFGQQVYNKLDLELQERLKKHMNLYNIGVHGPDILFYHQALKKNIVKDLGFSMHKKQAYDFFKDAKHIINHSLYKEDAFAYICGFITHYVLDSECHGYIGNQEKILNMTHSEIESEFDRELLVQQGQDPLRTSLTSHIHPSLEVSQVIAPFFKVTDKEIWKSLKDLLFYLNMIKAPGRFKRGFVLLAMKVAGIYPNYKGLIINYVKNETSRECIDELIRKKNQAVSLAVSLIQDYSIHLHDDYLNERFGQTYE</sequence>
<name>E7GBF6_9FIRM</name>
<accession>E7GBF6</accession>
<dbReference type="EMBL" id="ADKX01000034">
    <property type="protein sequence ID" value="EFW04691.1"/>
    <property type="molecule type" value="Genomic_DNA"/>
</dbReference>
<dbReference type="OrthoDB" id="9810528at2"/>
<keyword evidence="3" id="KW-1185">Reference proteome</keyword>
<protein>
    <recommendedName>
        <fullName evidence="1">Phospholipase C/D domain-containing protein</fullName>
    </recommendedName>
</protein>
<feature type="domain" description="Phospholipase C/D" evidence="1">
    <location>
        <begin position="7"/>
        <end position="132"/>
    </location>
</feature>
<dbReference type="AlphaFoldDB" id="E7GBF6"/>
<dbReference type="HOGENOM" id="CLU_064046_1_0_9"/>
<dbReference type="RefSeq" id="WP_008789197.1">
    <property type="nucleotide sequence ID" value="NZ_AKCB01000001.1"/>
</dbReference>
<organism evidence="2 3">
    <name type="scientific">Coprobacillus cateniformis</name>
    <dbReference type="NCBI Taxonomy" id="100884"/>
    <lineage>
        <taxon>Bacteria</taxon>
        <taxon>Bacillati</taxon>
        <taxon>Bacillota</taxon>
        <taxon>Erysipelotrichia</taxon>
        <taxon>Erysipelotrichales</taxon>
        <taxon>Coprobacillaceae</taxon>
        <taxon>Coprobacillus</taxon>
    </lineage>
</organism>
<proteinExistence type="predicted"/>
<dbReference type="InterPro" id="IPR029002">
    <property type="entry name" value="PLPC/GPLD1"/>
</dbReference>
<dbReference type="Proteomes" id="UP000003157">
    <property type="component" value="Unassembled WGS sequence"/>
</dbReference>
<dbReference type="GeneID" id="78230034"/>